<accession>A0A9N9TTN5</accession>
<organism evidence="1 2">
    <name type="scientific">Phyllotreta striolata</name>
    <name type="common">Striped flea beetle</name>
    <name type="synonym">Crioceris striolata</name>
    <dbReference type="NCBI Taxonomy" id="444603"/>
    <lineage>
        <taxon>Eukaryota</taxon>
        <taxon>Metazoa</taxon>
        <taxon>Ecdysozoa</taxon>
        <taxon>Arthropoda</taxon>
        <taxon>Hexapoda</taxon>
        <taxon>Insecta</taxon>
        <taxon>Pterygota</taxon>
        <taxon>Neoptera</taxon>
        <taxon>Endopterygota</taxon>
        <taxon>Coleoptera</taxon>
        <taxon>Polyphaga</taxon>
        <taxon>Cucujiformia</taxon>
        <taxon>Chrysomeloidea</taxon>
        <taxon>Chrysomelidae</taxon>
        <taxon>Galerucinae</taxon>
        <taxon>Alticini</taxon>
        <taxon>Phyllotreta</taxon>
    </lineage>
</organism>
<dbReference type="Proteomes" id="UP001153712">
    <property type="component" value="Chromosome 3"/>
</dbReference>
<sequence length="1185" mass="139996">MGDEVDITNRFYNIQGDTVSERKKYFYELLNSLKSCEEHVYITLENLQPRNYQESIFYVDALLYFKRTNRLLELMKSGNELYTSKILKNQWFFEQTFKDVEPFNIVNELLPCLSFSIRKKFISRLIQSWDSNRINHLFDELVNKYGITEAVIILHKCTEEKLSNVLTNNEVSLRQNQLIDLINTNERAFVSYIEHFNNLNGQRYDESKVINHLSRTNTQLFIKLLKNKKISHLQLGRRTTKTLVPKVKEDFLANSEFYLKFVNRPAAVRKLGGDFKVLYQSTFPRNFKDINGYCISNILLESYPKGRRWNLFTQTCQEKFPDKSLNDILLSYNNSVKKLNPPKEVFLKWAELHYQQQEGHFEDFLKYYEPNTCIPMIKEKINLTKEIRQRQILIKLMLQSCSQNKDLNALEQVLNYFCFRHRNEDVNFRQVVLRYITDNFKLEDLNEKHWKYINEQIEILRLQNAFHFFSFSDFVEKYLEFLFKNKKDHKEALDQYIEDLSTMLPRKILNLNNLPIEQAIFIEIAKIVSKHLNKDHEQSVLAIKMFFNIIKFSTSHPNYRIDLNEFPDFIAYSEKMFTTKNFSTTNQKLRSEQLKLILKLTEYYLAFPDRKIIVSEKQIIDALTKVFESETRVLFVGDIFKKFVSKSNRNALENALMTAYFDKLFEMIPDANVVNWFLKEEPSTIAPYFDKILTKVHKGYLQLDYKLVRHCSHLKFDEKICDYFTNKLEEKEVSEKKRLIAGLSMMLSTEEFKKIIEEKYLPTKDKLDLKDENMKNLYHLQCEIVKLAGNTLEVYKMLPTIMKFCRGDYLQSALSALYKAFYRSPEKLLYPYAEALSKLAVSVRKHAVFLSCQVLSKEYALEILKHTNETNKSSHKHLFSATLKYFLKNPSDELLDKLMENMKAIDKDDAETLNSLAYLTVPVKYRCRYSENCWRFFEDLALKGLKVQVYLEQLLRKMKGDIAVSLTPEFVSYLISKYCFEGGLNRANEFAMEILVSRVSERDSFFALTFETLSKKNVGTIVDFFRCFSERIRQDGFDDHELANLFCQYWTKYFNIVDYLSEHIELNVRLIRLNKPPVDVFASKIVSYVDTLLADFGFHVYEFFKNVFTEAIVDLNGPEYYELMLGILKCKLNPTTCILVLDCLSDSDSLKAPRIHYQNVLDAIDGLDSLIVKAHKKAYLRNHNF</sequence>
<evidence type="ECO:0000313" key="1">
    <source>
        <dbReference type="EMBL" id="CAG9860181.1"/>
    </source>
</evidence>
<evidence type="ECO:0000313" key="2">
    <source>
        <dbReference type="Proteomes" id="UP001153712"/>
    </source>
</evidence>
<dbReference type="EMBL" id="OU900096">
    <property type="protein sequence ID" value="CAG9860181.1"/>
    <property type="molecule type" value="Genomic_DNA"/>
</dbReference>
<dbReference type="AlphaFoldDB" id="A0A9N9TTN5"/>
<reference evidence="1" key="1">
    <citation type="submission" date="2022-01" db="EMBL/GenBank/DDBJ databases">
        <authorList>
            <person name="King R."/>
        </authorList>
    </citation>
    <scope>NUCLEOTIDE SEQUENCE</scope>
</reference>
<dbReference type="OrthoDB" id="6617263at2759"/>
<name>A0A9N9TTN5_PHYSR</name>
<proteinExistence type="predicted"/>
<keyword evidence="2" id="KW-1185">Reference proteome</keyword>
<gene>
    <name evidence="1" type="ORF">PHYEVI_LOCUS6538</name>
</gene>
<protein>
    <submittedName>
        <fullName evidence="1">Uncharacterized protein</fullName>
    </submittedName>
</protein>